<reference evidence="1 2" key="1">
    <citation type="submission" date="2017-06" db="EMBL/GenBank/DDBJ databases">
        <authorList>
            <person name="Kim H.J."/>
            <person name="Triplett B.A."/>
        </authorList>
    </citation>
    <scope>NUCLEOTIDE SEQUENCE [LARGE SCALE GENOMIC DNA]</scope>
    <source>
        <strain evidence="1">FRACA_ARgP5</strain>
    </source>
</reference>
<gene>
    <name evidence="1" type="ORF">FRACA_4530001</name>
</gene>
<keyword evidence="2" id="KW-1185">Reference proteome</keyword>
<proteinExistence type="predicted"/>
<dbReference type="AlphaFoldDB" id="A0A2I2KXL6"/>
<accession>A0A2I2KXL6</accession>
<organism evidence="1 2">
    <name type="scientific">Frankia canadensis</name>
    <dbReference type="NCBI Taxonomy" id="1836972"/>
    <lineage>
        <taxon>Bacteria</taxon>
        <taxon>Bacillati</taxon>
        <taxon>Actinomycetota</taxon>
        <taxon>Actinomycetes</taxon>
        <taxon>Frankiales</taxon>
        <taxon>Frankiaceae</taxon>
        <taxon>Frankia</taxon>
    </lineage>
</organism>
<dbReference type="Proteomes" id="UP000234331">
    <property type="component" value="Unassembled WGS sequence"/>
</dbReference>
<sequence length="106" mass="11855">MPVFRWVPAPIRGARVGPRSSPVPLQSPSQARAIFMPDTARAVNRSPSDLSQDRIKTLVLMSSRITTRRRWFTLVRLLGSHLPPLPAAFPRTFTTMTHSPQQLVAV</sequence>
<protein>
    <submittedName>
        <fullName evidence="1">Uncharacterized protein</fullName>
    </submittedName>
</protein>
<evidence type="ECO:0000313" key="2">
    <source>
        <dbReference type="Proteomes" id="UP000234331"/>
    </source>
</evidence>
<evidence type="ECO:0000313" key="1">
    <source>
        <dbReference type="EMBL" id="SNQ50405.1"/>
    </source>
</evidence>
<dbReference type="EMBL" id="FZMO01000394">
    <property type="protein sequence ID" value="SNQ50405.1"/>
    <property type="molecule type" value="Genomic_DNA"/>
</dbReference>
<name>A0A2I2KXL6_9ACTN</name>